<dbReference type="OrthoDB" id="2385910at2759"/>
<keyword evidence="3" id="KW-1185">Reference proteome</keyword>
<reference evidence="2" key="1">
    <citation type="journal article" date="2020" name="Fungal Divers.">
        <title>Resolving the Mortierellaceae phylogeny through synthesis of multi-gene phylogenetics and phylogenomics.</title>
        <authorList>
            <person name="Vandepol N."/>
            <person name="Liber J."/>
            <person name="Desiro A."/>
            <person name="Na H."/>
            <person name="Kennedy M."/>
            <person name="Barry K."/>
            <person name="Grigoriev I.V."/>
            <person name="Miller A.N."/>
            <person name="O'Donnell K."/>
            <person name="Stajich J.E."/>
            <person name="Bonito G."/>
        </authorList>
    </citation>
    <scope>NUCLEOTIDE SEQUENCE</scope>
    <source>
        <strain evidence="2">BC1065</strain>
    </source>
</reference>
<name>A0A9P6QJX4_9FUNG</name>
<dbReference type="AlphaFoldDB" id="A0A9P6QJX4"/>
<accession>A0A9P6QJX4</accession>
<comment type="caution">
    <text evidence="2">The sequence shown here is derived from an EMBL/GenBank/DDBJ whole genome shotgun (WGS) entry which is preliminary data.</text>
</comment>
<dbReference type="Proteomes" id="UP000807716">
    <property type="component" value="Unassembled WGS sequence"/>
</dbReference>
<organism evidence="2 3">
    <name type="scientific">Actinomortierella ambigua</name>
    <dbReference type="NCBI Taxonomy" id="1343610"/>
    <lineage>
        <taxon>Eukaryota</taxon>
        <taxon>Fungi</taxon>
        <taxon>Fungi incertae sedis</taxon>
        <taxon>Mucoromycota</taxon>
        <taxon>Mortierellomycotina</taxon>
        <taxon>Mortierellomycetes</taxon>
        <taxon>Mortierellales</taxon>
        <taxon>Mortierellaceae</taxon>
        <taxon>Actinomortierella</taxon>
    </lineage>
</organism>
<proteinExistence type="predicted"/>
<protein>
    <submittedName>
        <fullName evidence="2">Uncharacterized protein</fullName>
    </submittedName>
</protein>
<feature type="region of interest" description="Disordered" evidence="1">
    <location>
        <begin position="351"/>
        <end position="384"/>
    </location>
</feature>
<gene>
    <name evidence="2" type="ORF">DFQ27_005127</name>
</gene>
<dbReference type="EMBL" id="JAAAJB010000036">
    <property type="protein sequence ID" value="KAG0269021.1"/>
    <property type="molecule type" value="Genomic_DNA"/>
</dbReference>
<sequence length="431" mass="47182">MKRLQHARYADEFFNDLKSAEDISRSMALMTSPLMVTCQGMLAIDVSPNPLPAHIRFFCGDDLKYFTSEGSSSNWPPQWTTLYEFAQAMLSLLITARLSDHVLEDITQAMTSTWKPPLDQEGLMMVTVACFYRIMSISTTAETRRLLNGCLPAVFSGYGEDAIGKLIEFQHASSRTGANDDTELPTNDHSLGEALQKYWKKALEPGYTVQATVAGHAMGLLAYLESLIDLALSPLGLSLDDHKRQILARVYANDIGFDLMVDQVVSSGISAFKDCLDEMAVESLLEVTMDQYENMLPPVSAEMEDDLAVRIKKAHDELLVSCMAHADNIIKRLAVGEAIRELLSVRGKKGDEGAVADSSVGSVLEPAPPPPLPPPPQPEDGDTTLQQTTASIETRPSILKPADQECLEAALSYLPAQEQSALRTRLAFALA</sequence>
<evidence type="ECO:0000313" key="3">
    <source>
        <dbReference type="Proteomes" id="UP000807716"/>
    </source>
</evidence>
<evidence type="ECO:0000313" key="2">
    <source>
        <dbReference type="EMBL" id="KAG0269021.1"/>
    </source>
</evidence>
<feature type="compositionally biased region" description="Pro residues" evidence="1">
    <location>
        <begin position="366"/>
        <end position="378"/>
    </location>
</feature>
<evidence type="ECO:0000256" key="1">
    <source>
        <dbReference type="SAM" id="MobiDB-lite"/>
    </source>
</evidence>